<evidence type="ECO:0008006" key="2">
    <source>
        <dbReference type="Google" id="ProtNLM"/>
    </source>
</evidence>
<reference evidence="1" key="1">
    <citation type="submission" date="2016-01" db="EMBL/GenBank/DDBJ databases">
        <title>Reference transcriptome for the parasite Schistocephalus solidus: insights into the molecular evolution of parasitism.</title>
        <authorList>
            <person name="Hebert F.O."/>
            <person name="Grambauer S."/>
            <person name="Barber I."/>
            <person name="Landry C.R."/>
            <person name="Aubin-Horth N."/>
        </authorList>
    </citation>
    <scope>NUCLEOTIDE SEQUENCE</scope>
</reference>
<evidence type="ECO:0000313" key="1">
    <source>
        <dbReference type="EMBL" id="JAP50154.1"/>
    </source>
</evidence>
<gene>
    <name evidence="1" type="ORF">TR120428</name>
</gene>
<sequence length="111" mass="12720">MRPKNLLPRQETSGVVYWIPCSWRQNNYNGETGRHLRTRMAEHVATVKRNKADSQIATYSKGPGHTFKFHKAEILARGDNRVSCWSHSSLARIQLNNAMTFCVAIFPGQNY</sequence>
<accession>A0A0X3PE71</accession>
<dbReference type="EMBL" id="GEEE01013071">
    <property type="protein sequence ID" value="JAP50154.1"/>
    <property type="molecule type" value="Transcribed_RNA"/>
</dbReference>
<name>A0A0X3PE71_SCHSO</name>
<dbReference type="AlphaFoldDB" id="A0A0X3PE71"/>
<protein>
    <recommendedName>
        <fullName evidence="2">GIY-YIG domain-containing protein</fullName>
    </recommendedName>
</protein>
<proteinExistence type="predicted"/>
<organism evidence="1">
    <name type="scientific">Schistocephalus solidus</name>
    <name type="common">Tapeworm</name>
    <dbReference type="NCBI Taxonomy" id="70667"/>
    <lineage>
        <taxon>Eukaryota</taxon>
        <taxon>Metazoa</taxon>
        <taxon>Spiralia</taxon>
        <taxon>Lophotrochozoa</taxon>
        <taxon>Platyhelminthes</taxon>
        <taxon>Cestoda</taxon>
        <taxon>Eucestoda</taxon>
        <taxon>Diphyllobothriidea</taxon>
        <taxon>Diphyllobothriidae</taxon>
        <taxon>Schistocephalus</taxon>
    </lineage>
</organism>